<keyword evidence="2" id="KW-1185">Reference proteome</keyword>
<name>A0A8S1XAA2_9CILI</name>
<sequence>MDGQQRRVFQIFISSKLNYLIQYLSIIFFLQKFRIQSIYQRQILQKWIQLYGTYSGLYCLEETPYYQIFKHKVNYKFREVEQINLKKGKNFYAKLELFTQKYQEKINQEKKKHQSNICELIKENQLIKTKEYFTVILKKKRQLNSRIGCDKYIKIFEFKQGIMKIIQLISKYSNIIATLNLMKKTNLLILRSFRNRQIIIQLIYQNNQQIVHKKQMGAQKEYPVEFLIIMRIYLYQVVSIDQLNSQSNRMKGHSSKQQICMNGILNISRL</sequence>
<dbReference type="EMBL" id="CAJJDO010000117">
    <property type="protein sequence ID" value="CAD8197939.1"/>
    <property type="molecule type" value="Genomic_DNA"/>
</dbReference>
<gene>
    <name evidence="1" type="ORF">PPENT_87.1.T1170008</name>
</gene>
<dbReference type="OrthoDB" id="6252103at2759"/>
<proteinExistence type="predicted"/>
<evidence type="ECO:0000313" key="2">
    <source>
        <dbReference type="Proteomes" id="UP000689195"/>
    </source>
</evidence>
<organism evidence="1 2">
    <name type="scientific">Paramecium pentaurelia</name>
    <dbReference type="NCBI Taxonomy" id="43138"/>
    <lineage>
        <taxon>Eukaryota</taxon>
        <taxon>Sar</taxon>
        <taxon>Alveolata</taxon>
        <taxon>Ciliophora</taxon>
        <taxon>Intramacronucleata</taxon>
        <taxon>Oligohymenophorea</taxon>
        <taxon>Peniculida</taxon>
        <taxon>Parameciidae</taxon>
        <taxon>Paramecium</taxon>
    </lineage>
</organism>
<dbReference type="Proteomes" id="UP000689195">
    <property type="component" value="Unassembled WGS sequence"/>
</dbReference>
<reference evidence="1" key="1">
    <citation type="submission" date="2021-01" db="EMBL/GenBank/DDBJ databases">
        <authorList>
            <consortium name="Genoscope - CEA"/>
            <person name="William W."/>
        </authorList>
    </citation>
    <scope>NUCLEOTIDE SEQUENCE</scope>
</reference>
<evidence type="ECO:0000313" key="1">
    <source>
        <dbReference type="EMBL" id="CAD8197939.1"/>
    </source>
</evidence>
<protein>
    <submittedName>
        <fullName evidence="1">Uncharacterized protein</fullName>
    </submittedName>
</protein>
<comment type="caution">
    <text evidence="1">The sequence shown here is derived from an EMBL/GenBank/DDBJ whole genome shotgun (WGS) entry which is preliminary data.</text>
</comment>
<accession>A0A8S1XAA2</accession>
<dbReference type="AlphaFoldDB" id="A0A8S1XAA2"/>